<organism evidence="2 3">
    <name type="scientific">Paraburkholderia acidisoli</name>
    <dbReference type="NCBI Taxonomy" id="2571748"/>
    <lineage>
        <taxon>Bacteria</taxon>
        <taxon>Pseudomonadati</taxon>
        <taxon>Pseudomonadota</taxon>
        <taxon>Betaproteobacteria</taxon>
        <taxon>Burkholderiales</taxon>
        <taxon>Burkholderiaceae</taxon>
        <taxon>Paraburkholderia</taxon>
    </lineage>
</organism>
<dbReference type="OrthoDB" id="9103113at2"/>
<feature type="transmembrane region" description="Helical" evidence="1">
    <location>
        <begin position="110"/>
        <end position="136"/>
    </location>
</feature>
<dbReference type="KEGG" id="pacs:FAZ98_32745"/>
<evidence type="ECO:0000313" key="3">
    <source>
        <dbReference type="Proteomes" id="UP000433577"/>
    </source>
</evidence>
<dbReference type="AlphaFoldDB" id="A0A7Z2GRT9"/>
<feature type="transmembrane region" description="Helical" evidence="1">
    <location>
        <begin position="70"/>
        <end position="90"/>
    </location>
</feature>
<reference evidence="2 3" key="1">
    <citation type="submission" date="2019-12" db="EMBL/GenBank/DDBJ databases">
        <title>Paraburkholderia acidiphila 7Q-K02 sp. nov and Paraburkholderia acidisoli DHF22 sp. nov., two strains isolated from forest soil.</title>
        <authorList>
            <person name="Gao Z."/>
            <person name="Qiu L."/>
        </authorList>
    </citation>
    <scope>NUCLEOTIDE SEQUENCE [LARGE SCALE GENOMIC DNA]</scope>
    <source>
        <strain evidence="2 3">DHF22</strain>
    </source>
</reference>
<keyword evidence="3" id="KW-1185">Reference proteome</keyword>
<keyword evidence="1" id="KW-1133">Transmembrane helix</keyword>
<feature type="transmembrane region" description="Helical" evidence="1">
    <location>
        <begin position="26"/>
        <end position="50"/>
    </location>
</feature>
<evidence type="ECO:0000256" key="1">
    <source>
        <dbReference type="SAM" id="Phobius"/>
    </source>
</evidence>
<proteinExistence type="predicted"/>
<keyword evidence="1" id="KW-0812">Transmembrane</keyword>
<name>A0A7Z2GRT9_9BURK</name>
<dbReference type="RefSeq" id="WP_158957974.1">
    <property type="nucleotide sequence ID" value="NZ_CP046916.1"/>
</dbReference>
<dbReference type="EMBL" id="CP046916">
    <property type="protein sequence ID" value="QGZ66539.1"/>
    <property type="molecule type" value="Genomic_DNA"/>
</dbReference>
<dbReference type="Proteomes" id="UP000433577">
    <property type="component" value="Chromosome 4"/>
</dbReference>
<accession>A0A7Z2GRT9</accession>
<gene>
    <name evidence="2" type="ORF">FAZ98_32745</name>
</gene>
<evidence type="ECO:0000313" key="2">
    <source>
        <dbReference type="EMBL" id="QGZ66539.1"/>
    </source>
</evidence>
<protein>
    <submittedName>
        <fullName evidence="2">Uncharacterized protein</fullName>
    </submittedName>
</protein>
<keyword evidence="1" id="KW-0472">Membrane</keyword>
<sequence>MIPAQAPDSPMIEAATPGEPTRSQRIAIWLGVVAVPLIWLAHLTLGVVLVSRICGDALAHSVPSWEAIRWIVGVSSAVAFIAALGIAWAAGRAWRQILSVSTGKRDSQRFIAWCGATASVAFTFGIAFSSCILVAAPIERLCAPFQ</sequence>